<evidence type="ECO:0000259" key="2">
    <source>
        <dbReference type="Pfam" id="PF08327"/>
    </source>
</evidence>
<name>A0A9W6VFH1_9PSEU</name>
<comment type="similarity">
    <text evidence="1">Belongs to the AHA1 family.</text>
</comment>
<sequence>MTSTESTTQVYRVYIKATAQQVFDALTKPEWTQRYGYGGLTDFDLTPGAKFATAPDPAMVEGMKAAGYPVPDVVIDGEVIEVDAPHKLVLSWRMVMDPAAAEEGFTTLTYEITESAGGVKLTLLHDLAGKPQHAAQVEGAGDADQGGGGWPWVLSDLKSLLETGSRLAG</sequence>
<dbReference type="Pfam" id="PF08327">
    <property type="entry name" value="AHSA1"/>
    <property type="match status" value="1"/>
</dbReference>
<dbReference type="InterPro" id="IPR013538">
    <property type="entry name" value="ASHA1/2-like_C"/>
</dbReference>
<evidence type="ECO:0000313" key="4">
    <source>
        <dbReference type="Proteomes" id="UP001165136"/>
    </source>
</evidence>
<keyword evidence="4" id="KW-1185">Reference proteome</keyword>
<reference evidence="3" key="1">
    <citation type="submission" date="2023-03" db="EMBL/GenBank/DDBJ databases">
        <title>Amycolatopsis taiwanensis NBRC 103393.</title>
        <authorList>
            <person name="Ichikawa N."/>
            <person name="Sato H."/>
            <person name="Tonouchi N."/>
        </authorList>
    </citation>
    <scope>NUCLEOTIDE SEQUENCE</scope>
    <source>
        <strain evidence="3">NBRC 103393</strain>
    </source>
</reference>
<gene>
    <name evidence="3" type="ORF">Atai01_14730</name>
</gene>
<protein>
    <submittedName>
        <fullName evidence="3">Transcriptional regulator</fullName>
    </submittedName>
</protein>
<dbReference type="RefSeq" id="WP_027941984.1">
    <property type="nucleotide sequence ID" value="NZ_BSTI01000003.1"/>
</dbReference>
<evidence type="ECO:0000313" key="3">
    <source>
        <dbReference type="EMBL" id="GLY64854.1"/>
    </source>
</evidence>
<feature type="domain" description="Activator of Hsp90 ATPase homologue 1/2-like C-terminal" evidence="2">
    <location>
        <begin position="16"/>
        <end position="162"/>
    </location>
</feature>
<organism evidence="3 4">
    <name type="scientific">Amycolatopsis taiwanensis</name>
    <dbReference type="NCBI Taxonomy" id="342230"/>
    <lineage>
        <taxon>Bacteria</taxon>
        <taxon>Bacillati</taxon>
        <taxon>Actinomycetota</taxon>
        <taxon>Actinomycetes</taxon>
        <taxon>Pseudonocardiales</taxon>
        <taxon>Pseudonocardiaceae</taxon>
        <taxon>Amycolatopsis</taxon>
    </lineage>
</organism>
<dbReference type="InterPro" id="IPR023393">
    <property type="entry name" value="START-like_dom_sf"/>
</dbReference>
<evidence type="ECO:0000256" key="1">
    <source>
        <dbReference type="ARBA" id="ARBA00006817"/>
    </source>
</evidence>
<proteinExistence type="inferred from homology"/>
<comment type="caution">
    <text evidence="3">The sequence shown here is derived from an EMBL/GenBank/DDBJ whole genome shotgun (WGS) entry which is preliminary data.</text>
</comment>
<dbReference type="Gene3D" id="3.30.530.20">
    <property type="match status" value="1"/>
</dbReference>
<accession>A0A9W6VFH1</accession>
<dbReference type="EMBL" id="BSTI01000003">
    <property type="protein sequence ID" value="GLY64854.1"/>
    <property type="molecule type" value="Genomic_DNA"/>
</dbReference>
<dbReference type="AlphaFoldDB" id="A0A9W6VFH1"/>
<dbReference type="Proteomes" id="UP001165136">
    <property type="component" value="Unassembled WGS sequence"/>
</dbReference>
<dbReference type="SUPFAM" id="SSF55961">
    <property type="entry name" value="Bet v1-like"/>
    <property type="match status" value="1"/>
</dbReference>